<dbReference type="AlphaFoldDB" id="A0A1S2L9W3"/>
<organism evidence="2 4">
    <name type="scientific">Anaerobacillus isosaccharinicus</name>
    <dbReference type="NCBI Taxonomy" id="1532552"/>
    <lineage>
        <taxon>Bacteria</taxon>
        <taxon>Bacillati</taxon>
        <taxon>Bacillota</taxon>
        <taxon>Bacilli</taxon>
        <taxon>Bacillales</taxon>
        <taxon>Bacillaceae</taxon>
        <taxon>Anaerobacillus</taxon>
    </lineage>
</organism>
<dbReference type="PANTHER" id="PTHR37808">
    <property type="entry name" value="SPORE GERMINATION PROTEIN-LIKE PROTEIN YDZR-RELATED"/>
    <property type="match status" value="1"/>
</dbReference>
<dbReference type="EMBL" id="LQXD01000160">
    <property type="protein sequence ID" value="OIJ08547.1"/>
    <property type="molecule type" value="Genomic_DNA"/>
</dbReference>
<dbReference type="PANTHER" id="PTHR37808:SF1">
    <property type="entry name" value="SPORE GERMINATION PROTEIN-LIKE PROTEIN YDZR"/>
    <property type="match status" value="1"/>
</dbReference>
<keyword evidence="4" id="KW-1185">Reference proteome</keyword>
<reference evidence="3 4" key="2">
    <citation type="journal article" date="2017" name="Genome Announc.">
        <title>Draft Genome Sequences of Four Alkaliphilic Bacteria Belonging to the Anaerobacillus Genus.</title>
        <authorList>
            <person name="Bassil N.M."/>
            <person name="Lloyd J.R."/>
        </authorList>
    </citation>
    <scope>NUCLEOTIDE SEQUENCE [LARGE SCALE GENOMIC DNA]</scope>
    <source>
        <strain evidence="3 4">NB2006</strain>
    </source>
</reference>
<evidence type="ECO:0000313" key="3">
    <source>
        <dbReference type="EMBL" id="QOY34250.1"/>
    </source>
</evidence>
<name>A0A1S2L9W3_9BACI</name>
<dbReference type="InterPro" id="IPR019618">
    <property type="entry name" value="Spore_germination_GerPA"/>
</dbReference>
<dbReference type="Pfam" id="PF10676">
    <property type="entry name" value="gerPA"/>
    <property type="match status" value="1"/>
</dbReference>
<reference evidence="3 4" key="3">
    <citation type="journal article" date="2019" name="Int. J. Syst. Evol. Microbiol.">
        <title>Anaerobacillus isosaccharinicus sp. nov., an alkaliphilic bacterium which degrades isosaccharinic acid.</title>
        <authorList>
            <person name="Bassil N.M."/>
            <person name="Lloyd J.R."/>
        </authorList>
    </citation>
    <scope>NUCLEOTIDE SEQUENCE [LARGE SCALE GENOMIC DNA]</scope>
    <source>
        <strain evidence="3 4">NB2006</strain>
    </source>
</reference>
<gene>
    <name evidence="3" type="ORF">AWH56_016120</name>
    <name evidence="2" type="ORF">AWH56_18780</name>
</gene>
<sequence>MPAIVGGPFKINENGGVINFGDTLNISPKSTTKSVSGSGGGNSGDFTIVNNGINMNNVLDPDVVDQNLAGNV</sequence>
<comment type="similarity">
    <text evidence="1">Belongs to the GerPA/GerPF family.</text>
</comment>
<dbReference type="EMBL" id="CP063356">
    <property type="protein sequence ID" value="QOY34250.1"/>
    <property type="molecule type" value="Genomic_DNA"/>
</dbReference>
<dbReference type="RefSeq" id="WP_071318494.1">
    <property type="nucleotide sequence ID" value="NZ_CP063356.2"/>
</dbReference>
<reference evidence="3" key="4">
    <citation type="submission" date="2020-10" db="EMBL/GenBank/DDBJ databases">
        <authorList>
            <person name="Bassil N.M."/>
            <person name="Lloyd J.R."/>
        </authorList>
    </citation>
    <scope>NUCLEOTIDE SEQUENCE</scope>
    <source>
        <strain evidence="3">NB2006</strain>
    </source>
</reference>
<accession>A0A1S2L9W3</accession>
<dbReference type="Proteomes" id="UP000180175">
    <property type="component" value="Chromosome"/>
</dbReference>
<protein>
    <submittedName>
        <fullName evidence="3">Spore germination protein</fullName>
    </submittedName>
</protein>
<evidence type="ECO:0000256" key="1">
    <source>
        <dbReference type="ARBA" id="ARBA00008103"/>
    </source>
</evidence>
<dbReference type="KEGG" id="aia:AWH56_016120"/>
<evidence type="ECO:0000313" key="4">
    <source>
        <dbReference type="Proteomes" id="UP000180175"/>
    </source>
</evidence>
<proteinExistence type="inferred from homology"/>
<reference evidence="2 4" key="1">
    <citation type="submission" date="2016-10" db="EMBL/GenBank/DDBJ databases">
        <title>Draft genome sequences of four alkaliphilic bacteria belonging to the Anaerobacillus genus.</title>
        <authorList>
            <person name="Bassil N.M."/>
            <person name="Lloyd J.R."/>
        </authorList>
    </citation>
    <scope>NUCLEOTIDE SEQUENCE [LARGE SCALE GENOMIC DNA]</scope>
    <source>
        <strain evidence="2 4">NB2006</strain>
    </source>
</reference>
<evidence type="ECO:0000313" key="2">
    <source>
        <dbReference type="EMBL" id="OIJ08547.1"/>
    </source>
</evidence>